<dbReference type="GO" id="GO:0016740">
    <property type="term" value="F:transferase activity"/>
    <property type="evidence" value="ECO:0007669"/>
    <property type="project" value="UniProtKB-KW"/>
</dbReference>
<gene>
    <name evidence="5" type="ORF">UW74_C0016G0007</name>
</gene>
<dbReference type="InterPro" id="IPR001460">
    <property type="entry name" value="PCN-bd_Tpept"/>
</dbReference>
<dbReference type="GO" id="GO:0071555">
    <property type="term" value="P:cell wall organization"/>
    <property type="evidence" value="ECO:0007669"/>
    <property type="project" value="TreeGrafter"/>
</dbReference>
<dbReference type="InterPro" id="IPR036138">
    <property type="entry name" value="PBP_dimer_sf"/>
</dbReference>
<evidence type="ECO:0000313" key="5">
    <source>
        <dbReference type="EMBL" id="KKT78763.1"/>
    </source>
</evidence>
<organism evidence="5 6">
    <name type="scientific">Candidatus Giovannonibacteria bacterium GW2011_GWC2_44_8</name>
    <dbReference type="NCBI Taxonomy" id="1618657"/>
    <lineage>
        <taxon>Bacteria</taxon>
        <taxon>Candidatus Giovannoniibacteriota</taxon>
    </lineage>
</organism>
<dbReference type="PANTHER" id="PTHR30627">
    <property type="entry name" value="PEPTIDOGLYCAN D,D-TRANSPEPTIDASE"/>
    <property type="match status" value="1"/>
</dbReference>
<dbReference type="GO" id="GO:0008658">
    <property type="term" value="F:penicillin binding"/>
    <property type="evidence" value="ECO:0007669"/>
    <property type="project" value="InterPro"/>
</dbReference>
<name>A0A0G1K5K2_9BACT</name>
<comment type="subcellular location">
    <subcellularLocation>
        <location evidence="1">Membrane</location>
    </subcellularLocation>
</comment>
<dbReference type="InterPro" id="IPR005311">
    <property type="entry name" value="PBP_dimer"/>
</dbReference>
<dbReference type="InterPro" id="IPR012338">
    <property type="entry name" value="Beta-lactam/transpept-like"/>
</dbReference>
<dbReference type="Gene3D" id="3.30.450.330">
    <property type="match status" value="1"/>
</dbReference>
<dbReference type="SUPFAM" id="SSF56519">
    <property type="entry name" value="Penicillin binding protein dimerisation domain"/>
    <property type="match status" value="1"/>
</dbReference>
<dbReference type="Proteomes" id="UP000034889">
    <property type="component" value="Unassembled WGS sequence"/>
</dbReference>
<dbReference type="InterPro" id="IPR050515">
    <property type="entry name" value="Beta-lactam/transpept"/>
</dbReference>
<protein>
    <submittedName>
        <fullName evidence="5">Peptidoglycan glycosyltransferase</fullName>
    </submittedName>
</protein>
<comment type="caution">
    <text evidence="5">The sequence shown here is derived from an EMBL/GenBank/DDBJ whole genome shotgun (WGS) entry which is preliminary data.</text>
</comment>
<dbReference type="AlphaFoldDB" id="A0A0G1K5K2"/>
<feature type="domain" description="Penicillin-binding protein transpeptidase" evidence="3">
    <location>
        <begin position="255"/>
        <end position="564"/>
    </location>
</feature>
<evidence type="ECO:0000259" key="4">
    <source>
        <dbReference type="Pfam" id="PF03717"/>
    </source>
</evidence>
<evidence type="ECO:0000313" key="6">
    <source>
        <dbReference type="Proteomes" id="UP000034889"/>
    </source>
</evidence>
<dbReference type="SUPFAM" id="SSF56601">
    <property type="entry name" value="beta-lactamase/transpeptidase-like"/>
    <property type="match status" value="1"/>
</dbReference>
<evidence type="ECO:0000256" key="2">
    <source>
        <dbReference type="ARBA" id="ARBA00023136"/>
    </source>
</evidence>
<accession>A0A0G1K5K2</accession>
<feature type="domain" description="Penicillin-binding protein dimerisation" evidence="4">
    <location>
        <begin position="59"/>
        <end position="208"/>
    </location>
</feature>
<proteinExistence type="predicted"/>
<reference evidence="5 6" key="1">
    <citation type="journal article" date="2015" name="Nature">
        <title>rRNA introns, odd ribosomes, and small enigmatic genomes across a large radiation of phyla.</title>
        <authorList>
            <person name="Brown C.T."/>
            <person name="Hug L.A."/>
            <person name="Thomas B.C."/>
            <person name="Sharon I."/>
            <person name="Castelle C.J."/>
            <person name="Singh A."/>
            <person name="Wilkins M.J."/>
            <person name="Williams K.H."/>
            <person name="Banfield J.F."/>
        </authorList>
    </citation>
    <scope>NUCLEOTIDE SEQUENCE [LARGE SCALE GENOMIC DNA]</scope>
</reference>
<dbReference type="PANTHER" id="PTHR30627:SF1">
    <property type="entry name" value="PEPTIDOGLYCAN D,D-TRANSPEPTIDASE FTSI"/>
    <property type="match status" value="1"/>
</dbReference>
<evidence type="ECO:0000256" key="1">
    <source>
        <dbReference type="ARBA" id="ARBA00004370"/>
    </source>
</evidence>
<keyword evidence="2" id="KW-0472">Membrane</keyword>
<dbReference type="Gene3D" id="3.90.1310.10">
    <property type="entry name" value="Penicillin-binding protein 2a (Domain 2)"/>
    <property type="match status" value="1"/>
</dbReference>
<dbReference type="Gene3D" id="3.40.710.10">
    <property type="entry name" value="DD-peptidase/beta-lactamase superfamily"/>
    <property type="match status" value="1"/>
</dbReference>
<keyword evidence="5" id="KW-0808">Transferase</keyword>
<dbReference type="GO" id="GO:0005886">
    <property type="term" value="C:plasma membrane"/>
    <property type="evidence" value="ECO:0007669"/>
    <property type="project" value="TreeGrafter"/>
</dbReference>
<evidence type="ECO:0000259" key="3">
    <source>
        <dbReference type="Pfam" id="PF00905"/>
    </source>
</evidence>
<dbReference type="EMBL" id="LCJM01000016">
    <property type="protein sequence ID" value="KKT78763.1"/>
    <property type="molecule type" value="Genomic_DNA"/>
</dbReference>
<dbReference type="Pfam" id="PF00905">
    <property type="entry name" value="Transpeptidase"/>
    <property type="match status" value="1"/>
</dbReference>
<sequence>MRQNSSPEREITKRIRIAFFILLVASILLIGRLFFLQVVSGAYYKTQAERQQNFSQILTPRRGEIYLRERSEELIPVASTKEGYLLFINPKKLENPNDSFEKLSKVVLLDKADFFARASKKDDPYEVIAHHLDRALADRIVGLKLENVGISPEEWRVYPAKNLASQVIGFLGYNNEDELEGRYGIERFFEDQLRGKTGSVSGSQSAGGILLELGKRFFSPPEEGYSVVLTLEPNVEAFLEKKLKEIEQEWKPSGGGAIIIEPKTGKILAMAAFPNFDPNTYGKSVSLDVFTNPLVESTFEFGSVFKPLTMAAGINEKIITPETTYFDKGYLTLDGYTIRNFDEKGRGETTMQNVLSESLNTGAAFVAGKIGKENMRKYFGAYGLSEKTGITLPGEVKGNLQNLNSTRDIEYATAAFGQGVSATPLEFARAASALANGGKIMKPYIVERIVRPGREDIIFGPEEVRQVITQETAETVSRMLVKVGDEALLGGKAKFKYWTAAAKTGTAQIANKDGKGYSDQYLHSFLAYAPGFDTRFLLFMYMEKPQGVRYASASLGPYYEQIMQFLLTYYDVPPDR</sequence>
<dbReference type="Pfam" id="PF03717">
    <property type="entry name" value="PBP_dimer"/>
    <property type="match status" value="1"/>
</dbReference>